<dbReference type="EMBL" id="FXAM01000001">
    <property type="protein sequence ID" value="SMF95756.1"/>
    <property type="molecule type" value="Genomic_DNA"/>
</dbReference>
<evidence type="ECO:0000313" key="5">
    <source>
        <dbReference type="EMBL" id="SMF95756.1"/>
    </source>
</evidence>
<dbReference type="PANTHER" id="PTHR46193:SF10">
    <property type="entry name" value="6-PHOSPHOGLUCONATE PHOSPHATASE"/>
    <property type="match status" value="1"/>
</dbReference>
<dbReference type="InterPro" id="IPR006439">
    <property type="entry name" value="HAD-SF_hydro_IA"/>
</dbReference>
<proteinExistence type="inferred from homology"/>
<accession>A0A1Y6CZL4</accession>
<dbReference type="Proteomes" id="UP000192923">
    <property type="component" value="Unassembled WGS sequence"/>
</dbReference>
<evidence type="ECO:0000256" key="3">
    <source>
        <dbReference type="ARBA" id="ARBA00022723"/>
    </source>
</evidence>
<sequence>MNYQAIIFDSDGTLIDSETLGNQVIVECVAELGLRLTLAEAVAEFRGRKMGDTLALIEHKLGRALPDDFLPELRRRMALAFEAELKPMPGVPALLERLDVPFCVASNGPHDKMQVSLRATGLLRYFSGHVYSAYEIGSWKPEPGLFIHAARSLGAEPERCAVVEDSVLGVQAGIAAGMRVFGYAPGGDGEVLAQAGARVFSHMDELLPLLCG</sequence>
<reference evidence="5 6" key="1">
    <citation type="submission" date="2016-12" db="EMBL/GenBank/DDBJ databases">
        <authorList>
            <person name="Song W.-J."/>
            <person name="Kurnit D.M."/>
        </authorList>
    </citation>
    <scope>NUCLEOTIDE SEQUENCE [LARGE SCALE GENOMIC DNA]</scope>
    <source>
        <strain evidence="5 6">175</strain>
    </source>
</reference>
<dbReference type="SFLD" id="SFLDS00003">
    <property type="entry name" value="Haloacid_Dehalogenase"/>
    <property type="match status" value="1"/>
</dbReference>
<dbReference type="PANTHER" id="PTHR46193">
    <property type="entry name" value="6-PHOSPHOGLUCONATE PHOSPHATASE"/>
    <property type="match status" value="1"/>
</dbReference>
<dbReference type="InterPro" id="IPR036412">
    <property type="entry name" value="HAD-like_sf"/>
</dbReference>
<comment type="similarity">
    <text evidence="2">Belongs to the HAD-like hydrolase superfamily. CbbY/CbbZ/Gph/YieH family.</text>
</comment>
<dbReference type="NCBIfam" id="TIGR01509">
    <property type="entry name" value="HAD-SF-IA-v3"/>
    <property type="match status" value="1"/>
</dbReference>
<name>A0A1Y6CZL4_9GAMM</name>
<dbReference type="SFLD" id="SFLDG01129">
    <property type="entry name" value="C1.5:_HAD__Beta-PGM__Phosphata"/>
    <property type="match status" value="1"/>
</dbReference>
<keyword evidence="4" id="KW-0460">Magnesium</keyword>
<dbReference type="CDD" id="cd07526">
    <property type="entry name" value="HAD_BPGM_like"/>
    <property type="match status" value="1"/>
</dbReference>
<organism evidence="5 6">
    <name type="scientific">Methylomagnum ishizawai</name>
    <dbReference type="NCBI Taxonomy" id="1760988"/>
    <lineage>
        <taxon>Bacteria</taxon>
        <taxon>Pseudomonadati</taxon>
        <taxon>Pseudomonadota</taxon>
        <taxon>Gammaproteobacteria</taxon>
        <taxon>Methylococcales</taxon>
        <taxon>Methylococcaceae</taxon>
        <taxon>Methylomagnum</taxon>
    </lineage>
</organism>
<dbReference type="Gene3D" id="3.40.50.1000">
    <property type="entry name" value="HAD superfamily/HAD-like"/>
    <property type="match status" value="1"/>
</dbReference>
<dbReference type="InterPro" id="IPR023214">
    <property type="entry name" value="HAD_sf"/>
</dbReference>
<evidence type="ECO:0000256" key="2">
    <source>
        <dbReference type="ARBA" id="ARBA00006171"/>
    </source>
</evidence>
<dbReference type="RefSeq" id="WP_176225252.1">
    <property type="nucleotide sequence ID" value="NZ_FXAM01000001.1"/>
</dbReference>
<dbReference type="STRING" id="1760988.SAMN02949497_3130"/>
<dbReference type="GO" id="GO:0046872">
    <property type="term" value="F:metal ion binding"/>
    <property type="evidence" value="ECO:0007669"/>
    <property type="project" value="UniProtKB-KW"/>
</dbReference>
<dbReference type="InterPro" id="IPR051600">
    <property type="entry name" value="Beta-PGM-like"/>
</dbReference>
<evidence type="ECO:0000256" key="1">
    <source>
        <dbReference type="ARBA" id="ARBA00001946"/>
    </source>
</evidence>
<gene>
    <name evidence="5" type="ORF">SAMN02949497_3130</name>
</gene>
<keyword evidence="3" id="KW-0479">Metal-binding</keyword>
<dbReference type="GO" id="GO:0003824">
    <property type="term" value="F:catalytic activity"/>
    <property type="evidence" value="ECO:0007669"/>
    <property type="project" value="UniProtKB-ARBA"/>
</dbReference>
<protein>
    <submittedName>
        <fullName evidence="5">Haloacid dehalogenase superfamily, subfamily IA, variant 3 with third motif having DD or ED/haloacid dehalogenase superfamily, subfamily IA, variant 1 with third motif having Dx(3-4)D or Dx(3-4)E</fullName>
    </submittedName>
</protein>
<comment type="cofactor">
    <cofactor evidence="1">
        <name>Mg(2+)</name>
        <dbReference type="ChEBI" id="CHEBI:18420"/>
    </cofactor>
</comment>
<dbReference type="AlphaFoldDB" id="A0A1Y6CZL4"/>
<dbReference type="PRINTS" id="PR00413">
    <property type="entry name" value="HADHALOGNASE"/>
</dbReference>
<dbReference type="SUPFAM" id="SSF56784">
    <property type="entry name" value="HAD-like"/>
    <property type="match status" value="1"/>
</dbReference>
<dbReference type="InterPro" id="IPR023198">
    <property type="entry name" value="PGP-like_dom2"/>
</dbReference>
<dbReference type="Pfam" id="PF00702">
    <property type="entry name" value="Hydrolase"/>
    <property type="match status" value="1"/>
</dbReference>
<dbReference type="NCBIfam" id="TIGR01549">
    <property type="entry name" value="HAD-SF-IA-v1"/>
    <property type="match status" value="1"/>
</dbReference>
<keyword evidence="6" id="KW-1185">Reference proteome</keyword>
<dbReference type="Gene3D" id="1.10.150.240">
    <property type="entry name" value="Putative phosphatase, domain 2"/>
    <property type="match status" value="1"/>
</dbReference>
<evidence type="ECO:0000313" key="6">
    <source>
        <dbReference type="Proteomes" id="UP000192923"/>
    </source>
</evidence>
<dbReference type="SFLD" id="SFLDG01135">
    <property type="entry name" value="C1.5.6:_HAD__Beta-PGM__Phospha"/>
    <property type="match status" value="1"/>
</dbReference>
<evidence type="ECO:0000256" key="4">
    <source>
        <dbReference type="ARBA" id="ARBA00022842"/>
    </source>
</evidence>